<dbReference type="PANTHER" id="PTHR12979:SF5">
    <property type="entry name" value="CCR4-NOT TRANSCRIPTION COMPLEX SUBUNIT 10"/>
    <property type="match status" value="1"/>
</dbReference>
<reference evidence="3" key="2">
    <citation type="journal article" date="2024" name="Plant">
        <title>Genomic evolution and insights into agronomic trait innovations of Sesamum species.</title>
        <authorList>
            <person name="Miao H."/>
            <person name="Wang L."/>
            <person name="Qu L."/>
            <person name="Liu H."/>
            <person name="Sun Y."/>
            <person name="Le M."/>
            <person name="Wang Q."/>
            <person name="Wei S."/>
            <person name="Zheng Y."/>
            <person name="Lin W."/>
            <person name="Duan Y."/>
            <person name="Cao H."/>
            <person name="Xiong S."/>
            <person name="Wang X."/>
            <person name="Wei L."/>
            <person name="Li C."/>
            <person name="Ma Q."/>
            <person name="Ju M."/>
            <person name="Zhao R."/>
            <person name="Li G."/>
            <person name="Mu C."/>
            <person name="Tian Q."/>
            <person name="Mei H."/>
            <person name="Zhang T."/>
            <person name="Gao T."/>
            <person name="Zhang H."/>
        </authorList>
    </citation>
    <scope>NUCLEOTIDE SEQUENCE</scope>
    <source>
        <strain evidence="3">3651</strain>
    </source>
</reference>
<accession>A0AAE1XY33</accession>
<dbReference type="GO" id="GO:0030014">
    <property type="term" value="C:CCR4-NOT complex"/>
    <property type="evidence" value="ECO:0007669"/>
    <property type="project" value="InterPro"/>
</dbReference>
<feature type="compositionally biased region" description="Polar residues" evidence="2">
    <location>
        <begin position="112"/>
        <end position="125"/>
    </location>
</feature>
<dbReference type="Gene3D" id="1.25.40.10">
    <property type="entry name" value="Tetratricopeptide repeat domain"/>
    <property type="match status" value="1"/>
</dbReference>
<sequence length="446" mass="48972">MDSASSSLPFVTRDGPPSVVAGEDDSALLVAVGLAKEAALLFQAGKFVDCLRILNQLLEKKDGDPKIRHNIAIVESCQDGCSDPRRLIEALENIKKQSEELAHASGEQLEVASNNGSKHTSSMRGSNAVGHPSSSVVYSDEFDTSVAMFNIAVIWYHLHEYAKSFSYLDMLYQSIEPIGEGTALRICLLLLDVALLSDNASRFADVISYMEKVFCVNSLANQVDNGTSTQQQSLLVSKSASFPSNSTVPDSSYSDSVVTGNSSENSLSRTLSEEALEDESMQLLSSLDISGQNLQRPVIAPNDLPRTQAEESLSAADLRLKLHLYKVRFLLLTRNLKAAKREVKMAMNIARGKDYPMALYLKSQLEYARGNHRKAIKLLMASSISTELGISSMYYNNLGCIYYRLGKHHTSGVFFSKALRNSSLVRKEKPRKTPKFVAGQIPSNII</sequence>
<dbReference type="Proteomes" id="UP001293254">
    <property type="component" value="Unassembled WGS sequence"/>
</dbReference>
<feature type="region of interest" description="Disordered" evidence="2">
    <location>
        <begin position="112"/>
        <end position="132"/>
    </location>
</feature>
<comment type="similarity">
    <text evidence="1">Belongs to the CNOT10 family.</text>
</comment>
<dbReference type="AlphaFoldDB" id="A0AAE1XY33"/>
<proteinExistence type="inferred from homology"/>
<name>A0AAE1XY33_9LAMI</name>
<dbReference type="GO" id="GO:0006402">
    <property type="term" value="P:mRNA catabolic process"/>
    <property type="evidence" value="ECO:0007669"/>
    <property type="project" value="TreeGrafter"/>
</dbReference>
<dbReference type="InterPro" id="IPR039740">
    <property type="entry name" value="CNOT10"/>
</dbReference>
<organism evidence="3 4">
    <name type="scientific">Sesamum alatum</name>
    <dbReference type="NCBI Taxonomy" id="300844"/>
    <lineage>
        <taxon>Eukaryota</taxon>
        <taxon>Viridiplantae</taxon>
        <taxon>Streptophyta</taxon>
        <taxon>Embryophyta</taxon>
        <taxon>Tracheophyta</taxon>
        <taxon>Spermatophyta</taxon>
        <taxon>Magnoliopsida</taxon>
        <taxon>eudicotyledons</taxon>
        <taxon>Gunneridae</taxon>
        <taxon>Pentapetalae</taxon>
        <taxon>asterids</taxon>
        <taxon>lamiids</taxon>
        <taxon>Lamiales</taxon>
        <taxon>Pedaliaceae</taxon>
        <taxon>Sesamum</taxon>
    </lineage>
</organism>
<dbReference type="GO" id="GO:0017148">
    <property type="term" value="P:negative regulation of translation"/>
    <property type="evidence" value="ECO:0007669"/>
    <property type="project" value="TreeGrafter"/>
</dbReference>
<evidence type="ECO:0000256" key="2">
    <source>
        <dbReference type="SAM" id="MobiDB-lite"/>
    </source>
</evidence>
<dbReference type="InterPro" id="IPR011990">
    <property type="entry name" value="TPR-like_helical_dom_sf"/>
</dbReference>
<evidence type="ECO:0000313" key="3">
    <source>
        <dbReference type="EMBL" id="KAK4420195.1"/>
    </source>
</evidence>
<comment type="caution">
    <text evidence="3">The sequence shown here is derived from an EMBL/GenBank/DDBJ whole genome shotgun (WGS) entry which is preliminary data.</text>
</comment>
<protein>
    <submittedName>
        <fullName evidence="3">CCR4-NOT transcription complex subunit</fullName>
    </submittedName>
</protein>
<feature type="region of interest" description="Disordered" evidence="2">
    <location>
        <begin position="241"/>
        <end position="265"/>
    </location>
</feature>
<evidence type="ECO:0000313" key="4">
    <source>
        <dbReference type="Proteomes" id="UP001293254"/>
    </source>
</evidence>
<dbReference type="PANTHER" id="PTHR12979">
    <property type="entry name" value="CCR4-NOT TRANSCRIPTION COMPLEX SUBUNIT 10"/>
    <property type="match status" value="1"/>
</dbReference>
<evidence type="ECO:0000256" key="1">
    <source>
        <dbReference type="ARBA" id="ARBA00010080"/>
    </source>
</evidence>
<reference evidence="3" key="1">
    <citation type="submission" date="2020-06" db="EMBL/GenBank/DDBJ databases">
        <authorList>
            <person name="Li T."/>
            <person name="Hu X."/>
            <person name="Zhang T."/>
            <person name="Song X."/>
            <person name="Zhang H."/>
            <person name="Dai N."/>
            <person name="Sheng W."/>
            <person name="Hou X."/>
            <person name="Wei L."/>
        </authorList>
    </citation>
    <scope>NUCLEOTIDE SEQUENCE</scope>
    <source>
        <strain evidence="3">3651</strain>
        <tissue evidence="3">Leaf</tissue>
    </source>
</reference>
<dbReference type="EMBL" id="JACGWO010000009">
    <property type="protein sequence ID" value="KAK4420195.1"/>
    <property type="molecule type" value="Genomic_DNA"/>
</dbReference>
<gene>
    <name evidence="3" type="ORF">Salat_2432400</name>
</gene>
<keyword evidence="4" id="KW-1185">Reference proteome</keyword>
<dbReference type="SUPFAM" id="SSF48452">
    <property type="entry name" value="TPR-like"/>
    <property type="match status" value="1"/>
</dbReference>